<evidence type="ECO:0000313" key="7">
    <source>
        <dbReference type="Proteomes" id="UP001500305"/>
    </source>
</evidence>
<proteinExistence type="predicted"/>
<dbReference type="Pfam" id="PF01810">
    <property type="entry name" value="LysE"/>
    <property type="match status" value="1"/>
</dbReference>
<dbReference type="InterPro" id="IPR001123">
    <property type="entry name" value="LeuE-type"/>
</dbReference>
<reference evidence="6 7" key="1">
    <citation type="journal article" date="2019" name="Int. J. Syst. Evol. Microbiol.">
        <title>The Global Catalogue of Microorganisms (GCM) 10K type strain sequencing project: providing services to taxonomists for standard genome sequencing and annotation.</title>
        <authorList>
            <consortium name="The Broad Institute Genomics Platform"/>
            <consortium name="The Broad Institute Genome Sequencing Center for Infectious Disease"/>
            <person name="Wu L."/>
            <person name="Ma J."/>
        </authorList>
    </citation>
    <scope>NUCLEOTIDE SEQUENCE [LARGE SCALE GENOMIC DNA]</scope>
    <source>
        <strain evidence="6 7">JCM 7356</strain>
    </source>
</reference>
<keyword evidence="5" id="KW-0472">Membrane</keyword>
<organism evidence="6 7">
    <name type="scientific">Kitasatospora cystarginea</name>
    <dbReference type="NCBI Taxonomy" id="58350"/>
    <lineage>
        <taxon>Bacteria</taxon>
        <taxon>Bacillati</taxon>
        <taxon>Actinomycetota</taxon>
        <taxon>Actinomycetes</taxon>
        <taxon>Kitasatosporales</taxon>
        <taxon>Streptomycetaceae</taxon>
        <taxon>Kitasatospora</taxon>
    </lineage>
</organism>
<keyword evidence="7" id="KW-1185">Reference proteome</keyword>
<keyword evidence="4" id="KW-1133">Transmembrane helix</keyword>
<evidence type="ECO:0000256" key="5">
    <source>
        <dbReference type="ARBA" id="ARBA00023136"/>
    </source>
</evidence>
<keyword evidence="2" id="KW-1003">Cell membrane</keyword>
<keyword evidence="3" id="KW-0812">Transmembrane</keyword>
<dbReference type="RefSeq" id="WP_344635954.1">
    <property type="nucleotide sequence ID" value="NZ_BAAATR010000006.1"/>
</dbReference>
<evidence type="ECO:0000256" key="2">
    <source>
        <dbReference type="ARBA" id="ARBA00022475"/>
    </source>
</evidence>
<sequence length="82" mass="8920">MFYVAVLPQFITAGAPHLATGVLLTCVHVVEGMLWSVVLVGFAQGLRGWLSRPSVRKVMDRITGVVILGFRVRLASADRGRV</sequence>
<evidence type="ECO:0000256" key="1">
    <source>
        <dbReference type="ARBA" id="ARBA00004651"/>
    </source>
</evidence>
<protein>
    <recommendedName>
        <fullName evidence="8">Lysine transporter LysE</fullName>
    </recommendedName>
</protein>
<evidence type="ECO:0000313" key="6">
    <source>
        <dbReference type="EMBL" id="GAA2239195.1"/>
    </source>
</evidence>
<comment type="caution">
    <text evidence="6">The sequence shown here is derived from an EMBL/GenBank/DDBJ whole genome shotgun (WGS) entry which is preliminary data.</text>
</comment>
<evidence type="ECO:0008006" key="8">
    <source>
        <dbReference type="Google" id="ProtNLM"/>
    </source>
</evidence>
<dbReference type="Proteomes" id="UP001500305">
    <property type="component" value="Unassembled WGS sequence"/>
</dbReference>
<evidence type="ECO:0000256" key="4">
    <source>
        <dbReference type="ARBA" id="ARBA00022989"/>
    </source>
</evidence>
<gene>
    <name evidence="6" type="ORF">GCM10010430_20500</name>
</gene>
<comment type="subcellular location">
    <subcellularLocation>
        <location evidence="1">Cell membrane</location>
        <topology evidence="1">Multi-pass membrane protein</topology>
    </subcellularLocation>
</comment>
<evidence type="ECO:0000256" key="3">
    <source>
        <dbReference type="ARBA" id="ARBA00022692"/>
    </source>
</evidence>
<dbReference type="EMBL" id="BAAATR010000006">
    <property type="protein sequence ID" value="GAA2239195.1"/>
    <property type="molecule type" value="Genomic_DNA"/>
</dbReference>
<name>A0ABN3DSF1_9ACTN</name>
<accession>A0ABN3DSF1</accession>